<dbReference type="EMBL" id="QEAS01000026">
    <property type="protein sequence ID" value="PWG78381.1"/>
    <property type="molecule type" value="Genomic_DNA"/>
</dbReference>
<proteinExistence type="predicted"/>
<name>A0A2U2PAF9_9SPHI</name>
<accession>A0A2U2PAF9</accession>
<dbReference type="Gene3D" id="2.180.10.10">
    <property type="entry name" value="RHS repeat-associated core"/>
    <property type="match status" value="1"/>
</dbReference>
<evidence type="ECO:0008006" key="3">
    <source>
        <dbReference type="Google" id="ProtNLM"/>
    </source>
</evidence>
<organism evidence="1 2">
    <name type="scientific">Pararcticibacter amylolyticus</name>
    <dbReference type="NCBI Taxonomy" id="2173175"/>
    <lineage>
        <taxon>Bacteria</taxon>
        <taxon>Pseudomonadati</taxon>
        <taxon>Bacteroidota</taxon>
        <taxon>Sphingobacteriia</taxon>
        <taxon>Sphingobacteriales</taxon>
        <taxon>Sphingobacteriaceae</taxon>
        <taxon>Pararcticibacter</taxon>
    </lineage>
</organism>
<reference evidence="1 2" key="1">
    <citation type="submission" date="2018-04" db="EMBL/GenBank/DDBJ databases">
        <title>Pedobacter chongqingensis sp. nov., isolated from a rottenly hemp rope.</title>
        <authorList>
            <person name="Cai Y."/>
        </authorList>
    </citation>
    <scope>NUCLEOTIDE SEQUENCE [LARGE SCALE GENOMIC DNA]</scope>
    <source>
        <strain evidence="1 2">FJ4-8</strain>
    </source>
</reference>
<comment type="caution">
    <text evidence="1">The sequence shown here is derived from an EMBL/GenBank/DDBJ whole genome shotgun (WGS) entry which is preliminary data.</text>
</comment>
<evidence type="ECO:0000313" key="2">
    <source>
        <dbReference type="Proteomes" id="UP000245647"/>
    </source>
</evidence>
<protein>
    <recommendedName>
        <fullName evidence="3">DUF4595 domain-containing protein</fullName>
    </recommendedName>
</protein>
<dbReference type="Proteomes" id="UP000245647">
    <property type="component" value="Unassembled WGS sequence"/>
</dbReference>
<dbReference type="AlphaFoldDB" id="A0A2U2PAF9"/>
<gene>
    <name evidence="1" type="ORF">DDR33_22730</name>
</gene>
<evidence type="ECO:0000313" key="1">
    <source>
        <dbReference type="EMBL" id="PWG78381.1"/>
    </source>
</evidence>
<sequence length="252" mass="28311">MAVATIFSACKKNDKNELITPEEEETTSPGTSGVKLLTAVSSGNGERWEFKYDSKNRLSELLHPLASDGKERKEVYSYDEEGKLTGMDMYFAGAVSQKSVYTYSANTITLVLSYPGSTQSSSTEVYTTNSKGQIVSAVAHGANMTYTYNENGSLKSEFRQIDGHPDFDLMTEFTYDNKKGSMINCTTPEWLFYYTHSVIFGKINNMLTLGPDFKFQYEYSEDGFPVKSTFTQTYGSNSMQTVYSYEYSTDKK</sequence>
<keyword evidence="2" id="KW-1185">Reference proteome</keyword>